<dbReference type="EMBL" id="BJUB01000009">
    <property type="protein sequence ID" value="GEK22386.1"/>
    <property type="molecule type" value="Genomic_DNA"/>
</dbReference>
<proteinExistence type="predicted"/>
<sequence length="332" mass="36694">MASTSDLASVYHYTDMAGLLGIVSTGELRATEASGMNDPMEVGGGLTRIRSWLELRSDDPTARDILENVLPDADPFPALSFVLSASLDRDDATQWRLYGDGGDGSCIELDATKRLSIRTFTKLLHERDLSLKTGLPKKKALERGVKPPYVRGWFNVASVTPWTLATYEDGDVDAKLSSLLDEASSEFMAASSAPPEYEEAWIDAKQRILDQIAHLAGTFKGASWVHEREARIVATLIRSNPHSQFRSSRYGLVQYVRLAEHTAGTSHTIARKGTWRVPIKSVTLGPRQNFDLAAPSVRALLSRYGYKSAIDGETYDDMTERVLVRRSDASLR</sequence>
<evidence type="ECO:0008006" key="3">
    <source>
        <dbReference type="Google" id="ProtNLM"/>
    </source>
</evidence>
<gene>
    <name evidence="1" type="ORF">CXY01_29060</name>
</gene>
<name>A0A510V6H4_9CELL</name>
<dbReference type="InterPro" id="IPR021352">
    <property type="entry name" value="DUF2971"/>
</dbReference>
<evidence type="ECO:0000313" key="1">
    <source>
        <dbReference type="EMBL" id="GEK22386.1"/>
    </source>
</evidence>
<dbReference type="AlphaFoldDB" id="A0A510V6H4"/>
<dbReference type="Pfam" id="PF11185">
    <property type="entry name" value="DUF2971"/>
    <property type="match status" value="1"/>
</dbReference>
<dbReference type="RefSeq" id="WP_146928256.1">
    <property type="nucleotide sequence ID" value="NZ_BJUB01000009.1"/>
</dbReference>
<accession>A0A510V6H4</accession>
<organism evidence="1 2">
    <name type="scientific">Cellulomonas xylanilytica</name>
    <dbReference type="NCBI Taxonomy" id="233583"/>
    <lineage>
        <taxon>Bacteria</taxon>
        <taxon>Bacillati</taxon>
        <taxon>Actinomycetota</taxon>
        <taxon>Actinomycetes</taxon>
        <taxon>Micrococcales</taxon>
        <taxon>Cellulomonadaceae</taxon>
        <taxon>Cellulomonas</taxon>
    </lineage>
</organism>
<dbReference type="Proteomes" id="UP000321118">
    <property type="component" value="Unassembled WGS sequence"/>
</dbReference>
<reference evidence="1 2" key="1">
    <citation type="submission" date="2019-07" db="EMBL/GenBank/DDBJ databases">
        <title>Whole genome shotgun sequence of Cellulomonas xylanilytica NBRC 101102.</title>
        <authorList>
            <person name="Hosoyama A."/>
            <person name="Uohara A."/>
            <person name="Ohji S."/>
            <person name="Ichikawa N."/>
        </authorList>
    </citation>
    <scope>NUCLEOTIDE SEQUENCE [LARGE SCALE GENOMIC DNA]</scope>
    <source>
        <strain evidence="1 2">NBRC 101102</strain>
    </source>
</reference>
<keyword evidence="2" id="KW-1185">Reference proteome</keyword>
<dbReference type="OrthoDB" id="1095921at2"/>
<evidence type="ECO:0000313" key="2">
    <source>
        <dbReference type="Proteomes" id="UP000321118"/>
    </source>
</evidence>
<protein>
    <recommendedName>
        <fullName evidence="3">DUF2971 domain-containing protein</fullName>
    </recommendedName>
</protein>
<comment type="caution">
    <text evidence="1">The sequence shown here is derived from an EMBL/GenBank/DDBJ whole genome shotgun (WGS) entry which is preliminary data.</text>
</comment>